<sequence length="102" mass="10604">MNLPLPPGAAWSGGGGRRKGTTTGLRGPVARPPSATRTRHFRTGTSTGTGAFLLGHAGRVVRTRAVRPVPGHPDWKPGKAGEPSVVTPMPSPTRRRLAATPL</sequence>
<comment type="caution">
    <text evidence="2">The sequence shown here is derived from an EMBL/GenBank/DDBJ whole genome shotgun (WGS) entry which is preliminary data.</text>
</comment>
<name>A0ABP3L5U4_9ACTN</name>
<protein>
    <submittedName>
        <fullName evidence="2">Uncharacterized protein</fullName>
    </submittedName>
</protein>
<evidence type="ECO:0000313" key="2">
    <source>
        <dbReference type="EMBL" id="GAA0492577.1"/>
    </source>
</evidence>
<feature type="region of interest" description="Disordered" evidence="1">
    <location>
        <begin position="67"/>
        <end position="102"/>
    </location>
</feature>
<feature type="compositionally biased region" description="Basic residues" evidence="1">
    <location>
        <begin position="93"/>
        <end position="102"/>
    </location>
</feature>
<evidence type="ECO:0000256" key="1">
    <source>
        <dbReference type="SAM" id="MobiDB-lite"/>
    </source>
</evidence>
<evidence type="ECO:0000313" key="3">
    <source>
        <dbReference type="Proteomes" id="UP001500909"/>
    </source>
</evidence>
<organism evidence="2 3">
    <name type="scientific">Streptomyces olivaceiscleroticus</name>
    <dbReference type="NCBI Taxonomy" id="68245"/>
    <lineage>
        <taxon>Bacteria</taxon>
        <taxon>Bacillati</taxon>
        <taxon>Actinomycetota</taxon>
        <taxon>Actinomycetes</taxon>
        <taxon>Kitasatosporales</taxon>
        <taxon>Streptomycetaceae</taxon>
        <taxon>Streptomyces</taxon>
    </lineage>
</organism>
<dbReference type="EMBL" id="BAAABY010000051">
    <property type="protein sequence ID" value="GAA0492577.1"/>
    <property type="molecule type" value="Genomic_DNA"/>
</dbReference>
<reference evidence="3" key="1">
    <citation type="journal article" date="2019" name="Int. J. Syst. Evol. Microbiol.">
        <title>The Global Catalogue of Microorganisms (GCM) 10K type strain sequencing project: providing services to taxonomists for standard genome sequencing and annotation.</title>
        <authorList>
            <consortium name="The Broad Institute Genomics Platform"/>
            <consortium name="The Broad Institute Genome Sequencing Center for Infectious Disease"/>
            <person name="Wu L."/>
            <person name="Ma J."/>
        </authorList>
    </citation>
    <scope>NUCLEOTIDE SEQUENCE [LARGE SCALE GENOMIC DNA]</scope>
    <source>
        <strain evidence="3">JCM 4805</strain>
    </source>
</reference>
<keyword evidence="3" id="KW-1185">Reference proteome</keyword>
<gene>
    <name evidence="2" type="ORF">GCM10010361_67260</name>
</gene>
<accession>A0ABP3L5U4</accession>
<proteinExistence type="predicted"/>
<dbReference type="Proteomes" id="UP001500909">
    <property type="component" value="Unassembled WGS sequence"/>
</dbReference>
<feature type="region of interest" description="Disordered" evidence="1">
    <location>
        <begin position="1"/>
        <end position="51"/>
    </location>
</feature>